<dbReference type="InterPro" id="IPR015168">
    <property type="entry name" value="SsuA/THI5"/>
</dbReference>
<proteinExistence type="inferred from homology"/>
<evidence type="ECO:0000259" key="4">
    <source>
        <dbReference type="Pfam" id="PF09084"/>
    </source>
</evidence>
<keyword evidence="6" id="KW-1185">Reference proteome</keyword>
<dbReference type="GO" id="GO:0042597">
    <property type="term" value="C:periplasmic space"/>
    <property type="evidence" value="ECO:0007669"/>
    <property type="project" value="UniProtKB-SubCell"/>
</dbReference>
<protein>
    <submittedName>
        <fullName evidence="5">NitT/TauT family transport system substrate-binding protein</fullName>
    </submittedName>
</protein>
<organism evidence="5 6">
    <name type="scientific">Sphaerotilus mobilis</name>
    <dbReference type="NCBI Taxonomy" id="47994"/>
    <lineage>
        <taxon>Bacteria</taxon>
        <taxon>Pseudomonadati</taxon>
        <taxon>Pseudomonadota</taxon>
        <taxon>Betaproteobacteria</taxon>
        <taxon>Burkholderiales</taxon>
        <taxon>Sphaerotilaceae</taxon>
        <taxon>Sphaerotilus</taxon>
    </lineage>
</organism>
<dbReference type="PANTHER" id="PTHR30024">
    <property type="entry name" value="ALIPHATIC SULFONATES-BINDING PROTEIN-RELATED"/>
    <property type="match status" value="1"/>
</dbReference>
<comment type="similarity">
    <text evidence="2">Belongs to the bacterial solute-binding protein SsuA/TauA family.</text>
</comment>
<dbReference type="PANTHER" id="PTHR30024:SF47">
    <property type="entry name" value="TAURINE-BINDING PERIPLASMIC PROTEIN"/>
    <property type="match status" value="1"/>
</dbReference>
<evidence type="ECO:0000313" key="6">
    <source>
        <dbReference type="Proteomes" id="UP000293433"/>
    </source>
</evidence>
<name>A0A4Q7LHW7_9BURK</name>
<reference evidence="5 6" key="1">
    <citation type="submission" date="2019-02" db="EMBL/GenBank/DDBJ databases">
        <title>Genomic Encyclopedia of Type Strains, Phase IV (KMG-IV): sequencing the most valuable type-strain genomes for metagenomic binning, comparative biology and taxonomic classification.</title>
        <authorList>
            <person name="Goeker M."/>
        </authorList>
    </citation>
    <scope>NUCLEOTIDE SEQUENCE [LARGE SCALE GENOMIC DNA]</scope>
    <source>
        <strain evidence="5 6">DSM 10617</strain>
    </source>
</reference>
<comment type="caution">
    <text evidence="5">The sequence shown here is derived from an EMBL/GenBank/DDBJ whole genome shotgun (WGS) entry which is preliminary data.</text>
</comment>
<feature type="domain" description="SsuA/THI5-like" evidence="4">
    <location>
        <begin position="71"/>
        <end position="203"/>
    </location>
</feature>
<dbReference type="EMBL" id="SGWV01000010">
    <property type="protein sequence ID" value="RZS52949.1"/>
    <property type="molecule type" value="Genomic_DNA"/>
</dbReference>
<accession>A0A4Q7LHW7</accession>
<dbReference type="Pfam" id="PF09084">
    <property type="entry name" value="NMT1"/>
    <property type="match status" value="1"/>
</dbReference>
<gene>
    <name evidence="5" type="ORF">EV685_2571</name>
</gene>
<evidence type="ECO:0000313" key="5">
    <source>
        <dbReference type="EMBL" id="RZS52949.1"/>
    </source>
</evidence>
<evidence type="ECO:0000256" key="2">
    <source>
        <dbReference type="ARBA" id="ARBA00010742"/>
    </source>
</evidence>
<sequence length="334" mass="35486">MPLPTSQAVDDPARRHWLGRGLGAAAGLLALPGLSGCSRPEPLLRVASNNWPGYALMHAAQALGRFDPTRLRLIEMPSSSDVVQSLAAGTVEAGALTLDELLAARADGLDLVAVLVFDESRGGDAVVARPMVRDLTDLAGRRIGVEQSAVGALVLHATLRSAGLRLDQVRPVVMTVAEHVQAWREGLVDALVSFEPVVSQVMALGGKRLFDSRSMPGAIVDVLAVPRPVLAQHPRGLRQIAAAHFEMLALWQQDPQRLLPLLGEQLGLGPEAVRQAFEGLYLPDLALNRDWLTGETPKLTASASALVEVMQIGHMLPRPPALAGLASGLALEPR</sequence>
<dbReference type="Gene3D" id="3.40.190.10">
    <property type="entry name" value="Periplasmic binding protein-like II"/>
    <property type="match status" value="2"/>
</dbReference>
<comment type="subcellular location">
    <subcellularLocation>
        <location evidence="1">Periplasm</location>
    </subcellularLocation>
</comment>
<dbReference type="Proteomes" id="UP000293433">
    <property type="component" value="Unassembled WGS sequence"/>
</dbReference>
<evidence type="ECO:0000256" key="3">
    <source>
        <dbReference type="ARBA" id="ARBA00022729"/>
    </source>
</evidence>
<dbReference type="RefSeq" id="WP_165396788.1">
    <property type="nucleotide sequence ID" value="NZ_SGWV01000010.1"/>
</dbReference>
<dbReference type="SUPFAM" id="SSF53850">
    <property type="entry name" value="Periplasmic binding protein-like II"/>
    <property type="match status" value="1"/>
</dbReference>
<evidence type="ECO:0000256" key="1">
    <source>
        <dbReference type="ARBA" id="ARBA00004418"/>
    </source>
</evidence>
<dbReference type="AlphaFoldDB" id="A0A4Q7LHW7"/>
<keyword evidence="3" id="KW-0732">Signal</keyword>